<gene>
    <name evidence="2" type="ORF">UFOVP255_22</name>
</gene>
<evidence type="ECO:0000313" key="2">
    <source>
        <dbReference type="EMBL" id="CAB4132501.1"/>
    </source>
</evidence>
<accession>A0A6J5LE86</accession>
<evidence type="ECO:0000256" key="1">
    <source>
        <dbReference type="SAM" id="MobiDB-lite"/>
    </source>
</evidence>
<name>A0A6J5LE86_9CAUD</name>
<sequence>MQKEGSAISPALGKPIGVKIKSIKTAGIEDVYCLGAIKHGTMIANGIITKNCDALRYALYTKFGQNKRLKRGPSAPPADPWPNIGHGWQQFGAGMQGPPMRGR</sequence>
<protein>
    <submittedName>
        <fullName evidence="2">Uncharacterized protein</fullName>
    </submittedName>
</protein>
<feature type="region of interest" description="Disordered" evidence="1">
    <location>
        <begin position="68"/>
        <end position="103"/>
    </location>
</feature>
<reference evidence="2" key="1">
    <citation type="submission" date="2020-04" db="EMBL/GenBank/DDBJ databases">
        <authorList>
            <person name="Chiriac C."/>
            <person name="Salcher M."/>
            <person name="Ghai R."/>
            <person name="Kavagutti S V."/>
        </authorList>
    </citation>
    <scope>NUCLEOTIDE SEQUENCE</scope>
</reference>
<organism evidence="2">
    <name type="scientific">uncultured Caudovirales phage</name>
    <dbReference type="NCBI Taxonomy" id="2100421"/>
    <lineage>
        <taxon>Viruses</taxon>
        <taxon>Duplodnaviria</taxon>
        <taxon>Heunggongvirae</taxon>
        <taxon>Uroviricota</taxon>
        <taxon>Caudoviricetes</taxon>
        <taxon>Peduoviridae</taxon>
        <taxon>Maltschvirus</taxon>
        <taxon>Maltschvirus maltsch</taxon>
    </lineage>
</organism>
<proteinExistence type="predicted"/>
<dbReference type="EMBL" id="LR796265">
    <property type="protein sequence ID" value="CAB4132501.1"/>
    <property type="molecule type" value="Genomic_DNA"/>
</dbReference>